<evidence type="ECO:0000313" key="10">
    <source>
        <dbReference type="Proteomes" id="UP000054321"/>
    </source>
</evidence>
<keyword evidence="10" id="KW-1185">Reference proteome</keyword>
<evidence type="ECO:0000259" key="7">
    <source>
        <dbReference type="Pfam" id="PF01336"/>
    </source>
</evidence>
<dbReference type="InParanoid" id="A0A0C3GWC3"/>
<keyword evidence="3" id="KW-0235">DNA replication</keyword>
<evidence type="ECO:0000256" key="2">
    <source>
        <dbReference type="ARBA" id="ARBA00007815"/>
    </source>
</evidence>
<evidence type="ECO:0000256" key="4">
    <source>
        <dbReference type="ARBA" id="ARBA00023125"/>
    </source>
</evidence>
<dbReference type="InterPro" id="IPR004365">
    <property type="entry name" value="NA-bd_OB_tRNA"/>
</dbReference>
<dbReference type="Gene3D" id="1.10.10.10">
    <property type="entry name" value="Winged helix-like DNA-binding domain superfamily/Winged helix DNA-binding domain"/>
    <property type="match status" value="1"/>
</dbReference>
<evidence type="ECO:0000256" key="6">
    <source>
        <dbReference type="SAM" id="MobiDB-lite"/>
    </source>
</evidence>
<proteinExistence type="inferred from homology"/>
<dbReference type="PANTHER" id="PTHR13989">
    <property type="entry name" value="REPLICATION PROTEIN A-RELATED"/>
    <property type="match status" value="1"/>
</dbReference>
<dbReference type="Gene3D" id="2.40.50.140">
    <property type="entry name" value="Nucleic acid-binding proteins"/>
    <property type="match status" value="1"/>
</dbReference>
<dbReference type="InterPro" id="IPR012340">
    <property type="entry name" value="NA-bd_OB-fold"/>
</dbReference>
<feature type="region of interest" description="Disordered" evidence="6">
    <location>
        <begin position="1"/>
        <end position="42"/>
    </location>
</feature>
<dbReference type="GO" id="GO:0006289">
    <property type="term" value="P:nucleotide-excision repair"/>
    <property type="evidence" value="ECO:0007669"/>
    <property type="project" value="TreeGrafter"/>
</dbReference>
<feature type="compositionally biased region" description="Gly residues" evidence="6">
    <location>
        <begin position="1"/>
        <end position="27"/>
    </location>
</feature>
<reference evidence="9 10" key="1">
    <citation type="submission" date="2014-04" db="EMBL/GenBank/DDBJ databases">
        <authorList>
            <consortium name="DOE Joint Genome Institute"/>
            <person name="Kuo A."/>
            <person name="Martino E."/>
            <person name="Perotto S."/>
            <person name="Kohler A."/>
            <person name="Nagy L.G."/>
            <person name="Floudas D."/>
            <person name="Copeland A."/>
            <person name="Barry K.W."/>
            <person name="Cichocki N."/>
            <person name="Veneault-Fourrey C."/>
            <person name="LaButti K."/>
            <person name="Lindquist E.A."/>
            <person name="Lipzen A."/>
            <person name="Lundell T."/>
            <person name="Morin E."/>
            <person name="Murat C."/>
            <person name="Sun H."/>
            <person name="Tunlid A."/>
            <person name="Henrissat B."/>
            <person name="Grigoriev I.V."/>
            <person name="Hibbett D.S."/>
            <person name="Martin F."/>
            <person name="Nordberg H.P."/>
            <person name="Cantor M.N."/>
            <person name="Hua S.X."/>
        </authorList>
    </citation>
    <scope>NUCLEOTIDE SEQUENCE [LARGE SCALE GENOMIC DNA]</scope>
    <source>
        <strain evidence="9 10">Zn</strain>
    </source>
</reference>
<dbReference type="GO" id="GO:0005662">
    <property type="term" value="C:DNA replication factor A complex"/>
    <property type="evidence" value="ECO:0007669"/>
    <property type="project" value="TreeGrafter"/>
</dbReference>
<dbReference type="GO" id="GO:0035861">
    <property type="term" value="C:site of double-strand break"/>
    <property type="evidence" value="ECO:0007669"/>
    <property type="project" value="TreeGrafter"/>
</dbReference>
<dbReference type="InterPro" id="IPR036388">
    <property type="entry name" value="WH-like_DNA-bd_sf"/>
</dbReference>
<dbReference type="OrthoDB" id="25571at2759"/>
<feature type="domain" description="OB" evidence="7">
    <location>
        <begin position="78"/>
        <end position="143"/>
    </location>
</feature>
<dbReference type="PANTHER" id="PTHR13989:SF16">
    <property type="entry name" value="REPLICATION PROTEIN A2"/>
    <property type="match status" value="1"/>
</dbReference>
<dbReference type="CDD" id="cd04478">
    <property type="entry name" value="RPA2_DBD_D"/>
    <property type="match status" value="1"/>
</dbReference>
<dbReference type="GO" id="GO:0000781">
    <property type="term" value="C:chromosome, telomeric region"/>
    <property type="evidence" value="ECO:0007669"/>
    <property type="project" value="TreeGrafter"/>
</dbReference>
<comment type="subcellular location">
    <subcellularLocation>
        <location evidence="1">Nucleus</location>
    </subcellularLocation>
</comment>
<dbReference type="GO" id="GO:0003697">
    <property type="term" value="F:single-stranded DNA binding"/>
    <property type="evidence" value="ECO:0007669"/>
    <property type="project" value="TreeGrafter"/>
</dbReference>
<accession>A0A0C3GWC3</accession>
<dbReference type="AlphaFoldDB" id="A0A0C3GWC3"/>
<dbReference type="GO" id="GO:0006260">
    <property type="term" value="P:DNA replication"/>
    <property type="evidence" value="ECO:0007669"/>
    <property type="project" value="UniProtKB-KW"/>
</dbReference>
<keyword evidence="5" id="KW-0539">Nucleus</keyword>
<dbReference type="PIRSF" id="PIRSF036949">
    <property type="entry name" value="RPA32"/>
    <property type="match status" value="1"/>
</dbReference>
<dbReference type="FunFam" id="1.10.10.10:FF:000168">
    <property type="entry name" value="Replication protein A 32 kDa subunit"/>
    <property type="match status" value="1"/>
</dbReference>
<feature type="domain" description="Replication protein A C-terminal" evidence="8">
    <location>
        <begin position="167"/>
        <end position="267"/>
    </location>
</feature>
<dbReference type="SUPFAM" id="SSF46785">
    <property type="entry name" value="Winged helix' DNA-binding domain"/>
    <property type="match status" value="1"/>
</dbReference>
<evidence type="ECO:0000313" key="9">
    <source>
        <dbReference type="EMBL" id="KIN00381.1"/>
    </source>
</evidence>
<comment type="similarity">
    <text evidence="2">Belongs to the replication factor A protein 2 family.</text>
</comment>
<dbReference type="FunCoup" id="A0A0C3GWC3">
    <property type="interactions" value="897"/>
</dbReference>
<dbReference type="EMBL" id="KN832877">
    <property type="protein sequence ID" value="KIN00381.1"/>
    <property type="molecule type" value="Genomic_DNA"/>
</dbReference>
<dbReference type="Pfam" id="PF01336">
    <property type="entry name" value="tRNA_anti-codon"/>
    <property type="match status" value="1"/>
</dbReference>
<dbReference type="InterPro" id="IPR014646">
    <property type="entry name" value="Rfa2/RPA32"/>
</dbReference>
<dbReference type="InterPro" id="IPR036390">
    <property type="entry name" value="WH_DNA-bd_sf"/>
</dbReference>
<dbReference type="Proteomes" id="UP000054321">
    <property type="component" value="Unassembled WGS sequence"/>
</dbReference>
<dbReference type="Pfam" id="PF08784">
    <property type="entry name" value="RPA_C"/>
    <property type="match status" value="1"/>
</dbReference>
<gene>
    <name evidence="9" type="ORF">OIDMADRAFT_29496</name>
</gene>
<keyword evidence="4" id="KW-0238">DNA-binding</keyword>
<protein>
    <submittedName>
        <fullName evidence="9">Uncharacterized protein</fullName>
    </submittedName>
</protein>
<dbReference type="STRING" id="913774.A0A0C3GWC3"/>
<name>A0A0C3GWC3_OIDMZ</name>
<dbReference type="SUPFAM" id="SSF50249">
    <property type="entry name" value="Nucleic acid-binding proteins"/>
    <property type="match status" value="1"/>
</dbReference>
<evidence type="ECO:0000256" key="5">
    <source>
        <dbReference type="ARBA" id="ARBA00023242"/>
    </source>
</evidence>
<dbReference type="InterPro" id="IPR014892">
    <property type="entry name" value="RPA_C"/>
</dbReference>
<reference evidence="10" key="2">
    <citation type="submission" date="2015-01" db="EMBL/GenBank/DDBJ databases">
        <title>Evolutionary Origins and Diversification of the Mycorrhizal Mutualists.</title>
        <authorList>
            <consortium name="DOE Joint Genome Institute"/>
            <consortium name="Mycorrhizal Genomics Consortium"/>
            <person name="Kohler A."/>
            <person name="Kuo A."/>
            <person name="Nagy L.G."/>
            <person name="Floudas D."/>
            <person name="Copeland A."/>
            <person name="Barry K.W."/>
            <person name="Cichocki N."/>
            <person name="Veneault-Fourrey C."/>
            <person name="LaButti K."/>
            <person name="Lindquist E.A."/>
            <person name="Lipzen A."/>
            <person name="Lundell T."/>
            <person name="Morin E."/>
            <person name="Murat C."/>
            <person name="Riley R."/>
            <person name="Ohm R."/>
            <person name="Sun H."/>
            <person name="Tunlid A."/>
            <person name="Henrissat B."/>
            <person name="Grigoriev I.V."/>
            <person name="Hibbett D.S."/>
            <person name="Martin F."/>
        </authorList>
    </citation>
    <scope>NUCLEOTIDE SEQUENCE [LARGE SCALE GENOMIC DNA]</scope>
    <source>
        <strain evidence="10">Zn</strain>
    </source>
</reference>
<sequence length="273" mass="29235">MDYGYGGNTSYGAQGGADGGGFLGGSQAGSQDTPGGGKKYGQDTLRPVTIKQLLDATIPYPDADPKIDDASLTQAHFIGQVRQVSPQATNTTYKVDDGTAVIDVKQWVDSDAAVDDEKYVPKEGDYVHVYGKLKEFNGKRHIGPQAIRPVTDFNEINYHLLSATAVHLYFARGPPGQANGGVKSEGDGLFVDGNAGGPNGVGGRKLPAGMSAMTKRIYEFLQNSPQNNEGLHVHDIARQLNVPSNEVFKSGDELILQGFIYTTIDDETWAVLE</sequence>
<evidence type="ECO:0000256" key="3">
    <source>
        <dbReference type="ARBA" id="ARBA00022705"/>
    </source>
</evidence>
<evidence type="ECO:0000256" key="1">
    <source>
        <dbReference type="ARBA" id="ARBA00004123"/>
    </source>
</evidence>
<organism evidence="9 10">
    <name type="scientific">Oidiodendron maius (strain Zn)</name>
    <dbReference type="NCBI Taxonomy" id="913774"/>
    <lineage>
        <taxon>Eukaryota</taxon>
        <taxon>Fungi</taxon>
        <taxon>Dikarya</taxon>
        <taxon>Ascomycota</taxon>
        <taxon>Pezizomycotina</taxon>
        <taxon>Leotiomycetes</taxon>
        <taxon>Leotiomycetes incertae sedis</taxon>
        <taxon>Myxotrichaceae</taxon>
        <taxon>Oidiodendron</taxon>
    </lineage>
</organism>
<dbReference type="HOGENOM" id="CLU_051033_0_1_1"/>
<dbReference type="InterPro" id="IPR040260">
    <property type="entry name" value="RFA2-like"/>
</dbReference>
<dbReference type="GO" id="GO:0000724">
    <property type="term" value="P:double-strand break repair via homologous recombination"/>
    <property type="evidence" value="ECO:0007669"/>
    <property type="project" value="TreeGrafter"/>
</dbReference>
<evidence type="ECO:0000259" key="8">
    <source>
        <dbReference type="Pfam" id="PF08784"/>
    </source>
</evidence>